<accession>A0ABS6APK4</accession>
<dbReference type="Proteomes" id="UP000733379">
    <property type="component" value="Unassembled WGS sequence"/>
</dbReference>
<protein>
    <recommendedName>
        <fullName evidence="5">Glycine zipper domain-containing protein</fullName>
    </recommendedName>
</protein>
<proteinExistence type="predicted"/>
<evidence type="ECO:0000256" key="1">
    <source>
        <dbReference type="SAM" id="MobiDB-lite"/>
    </source>
</evidence>
<dbReference type="RefSeq" id="WP_215914888.1">
    <property type="nucleotide sequence ID" value="NZ_JAHKNI010000001.1"/>
</dbReference>
<feature type="signal peptide" evidence="2">
    <location>
        <begin position="1"/>
        <end position="28"/>
    </location>
</feature>
<evidence type="ECO:0000313" key="3">
    <source>
        <dbReference type="EMBL" id="MBU3059947.1"/>
    </source>
</evidence>
<keyword evidence="4" id="KW-1185">Reference proteome</keyword>
<reference evidence="3 4" key="1">
    <citation type="submission" date="2021-06" db="EMBL/GenBank/DDBJ databases">
        <title>Actinomycetes sequencing.</title>
        <authorList>
            <person name="Shan Q."/>
        </authorList>
    </citation>
    <scope>NUCLEOTIDE SEQUENCE [LARGE SCALE GENOMIC DNA]</scope>
    <source>
        <strain evidence="3 4">NEAU-G5</strain>
    </source>
</reference>
<evidence type="ECO:0008006" key="5">
    <source>
        <dbReference type="Google" id="ProtNLM"/>
    </source>
</evidence>
<organism evidence="3 4">
    <name type="scientific">Nocardia albiluteola</name>
    <dbReference type="NCBI Taxonomy" id="2842303"/>
    <lineage>
        <taxon>Bacteria</taxon>
        <taxon>Bacillati</taxon>
        <taxon>Actinomycetota</taxon>
        <taxon>Actinomycetes</taxon>
        <taxon>Mycobacteriales</taxon>
        <taxon>Nocardiaceae</taxon>
        <taxon>Nocardia</taxon>
    </lineage>
</organism>
<name>A0ABS6APK4_9NOCA</name>
<evidence type="ECO:0000256" key="2">
    <source>
        <dbReference type="SAM" id="SignalP"/>
    </source>
</evidence>
<comment type="caution">
    <text evidence="3">The sequence shown here is derived from an EMBL/GenBank/DDBJ whole genome shotgun (WGS) entry which is preliminary data.</text>
</comment>
<feature type="region of interest" description="Disordered" evidence="1">
    <location>
        <begin position="93"/>
        <end position="139"/>
    </location>
</feature>
<dbReference type="EMBL" id="JAHKNI010000001">
    <property type="protein sequence ID" value="MBU3059947.1"/>
    <property type="molecule type" value="Genomic_DNA"/>
</dbReference>
<keyword evidence="2" id="KW-0732">Signal</keyword>
<gene>
    <name evidence="3" type="ORF">KO481_00160</name>
</gene>
<evidence type="ECO:0000313" key="4">
    <source>
        <dbReference type="Proteomes" id="UP000733379"/>
    </source>
</evidence>
<feature type="chain" id="PRO_5046544349" description="Glycine zipper domain-containing protein" evidence="2">
    <location>
        <begin position="29"/>
        <end position="238"/>
    </location>
</feature>
<sequence length="238" mass="22898">MRKMTSAVCIAALAATAATVIAAGSANAAAPVTPPAADQNTVNAWLAPGVRYTGNTDDRSAVLSTPIGTLTTQGNALQVKDVTGRTVFGQRDFATPPKASTLPPAATGIAAPQADSPTSAQPMPNPPAAPARPVDQQGDFDNALGRVAMQFGLATGVGAMVGGVGGAVIGCPIGAVTGGALSAVVLPVTPLAAVGGCILGAGAVGGVGAVLGGALVGAPVGIASAVQMYNTLHARGEM</sequence>